<gene>
    <name evidence="1" type="ORF">YEW_LR49850</name>
</gene>
<accession>F4N0S0</accession>
<organism evidence="1">
    <name type="scientific">Yersinia enterocolitica W22703</name>
    <dbReference type="NCBI Taxonomy" id="913028"/>
    <lineage>
        <taxon>Bacteria</taxon>
        <taxon>Pseudomonadati</taxon>
        <taxon>Pseudomonadota</taxon>
        <taxon>Gammaproteobacteria</taxon>
        <taxon>Enterobacterales</taxon>
        <taxon>Yersiniaceae</taxon>
        <taxon>Yersinia</taxon>
    </lineage>
</organism>
<evidence type="ECO:0000313" key="1">
    <source>
        <dbReference type="EMBL" id="CBX71678.1"/>
    </source>
</evidence>
<dbReference type="EMBL" id="FR718628">
    <property type="protein sequence ID" value="CBX71678.1"/>
    <property type="molecule type" value="Genomic_DNA"/>
</dbReference>
<dbReference type="AlphaFoldDB" id="F4N0S0"/>
<proteinExistence type="predicted"/>
<reference evidence="1" key="1">
    <citation type="journal article" date="2011" name="BMC Genomics">
        <title>Shotgun sequencing of Yersinia enterocolitica strain W22703 (biotype 2, serotype O:9): genomic evidence for oscillation between invertebrates and mammals.</title>
        <authorList>
            <person name="Fuchs T.M."/>
            <person name="Brandt K."/>
            <person name="Starke M."/>
            <person name="Rattei T."/>
        </authorList>
    </citation>
    <scope>NUCLEOTIDE SEQUENCE</scope>
</reference>
<name>F4N0S0_YEREN</name>
<protein>
    <submittedName>
        <fullName evidence="1">Uncharacterized protein</fullName>
    </submittedName>
</protein>
<sequence>MIKTVSLTQGTPLMMRRGVLKRVRQIQRGLWGWVQQSV</sequence>
<feature type="non-terminal residue" evidence="1">
    <location>
        <position position="38"/>
    </location>
</feature>